<organism evidence="2 3">
    <name type="scientific">Rhodoferax antarcticus ANT.BR</name>
    <dbReference type="NCBI Taxonomy" id="1111071"/>
    <lineage>
        <taxon>Bacteria</taxon>
        <taxon>Pseudomonadati</taxon>
        <taxon>Pseudomonadota</taxon>
        <taxon>Betaproteobacteria</taxon>
        <taxon>Burkholderiales</taxon>
        <taxon>Comamonadaceae</taxon>
        <taxon>Rhodoferax</taxon>
    </lineage>
</organism>
<sequence>MPYAPPSAALVVCWHLGISMALRASFCLVACDHVSGVCPAHPWALPATRHRQRGLPVRPQGAPSEPR</sequence>
<dbReference type="AlphaFoldDB" id="A0A1Q8YKJ6"/>
<reference evidence="2 3" key="1">
    <citation type="submission" date="2017-01" db="EMBL/GenBank/DDBJ databases">
        <title>Genome sequence of Rhodoferax antarcticus ANT.BR, a psychrophilic purple nonsulfur bacterium from an Antarctic microbial mat.</title>
        <authorList>
            <person name="Baker J."/>
            <person name="Riester C."/>
            <person name="Skinner B."/>
            <person name="Newell A."/>
            <person name="Swingley W."/>
            <person name="Madigan M."/>
            <person name="Jung D."/>
            <person name="Asao M."/>
            <person name="Chen M."/>
            <person name="Loughlin P."/>
            <person name="Pan H."/>
            <person name="Lin S."/>
            <person name="Li N."/>
            <person name="Shaw J."/>
            <person name="Prado M."/>
            <person name="Sherman C."/>
            <person name="Li X."/>
            <person name="Tang J."/>
            <person name="Blankenship R."/>
            <person name="Zhao T."/>
            <person name="Touchman J."/>
            <person name="Sattley M."/>
        </authorList>
    </citation>
    <scope>NUCLEOTIDE SEQUENCE [LARGE SCALE GENOMIC DNA]</scope>
    <source>
        <strain evidence="2 3">ANT.BR</strain>
    </source>
</reference>
<keyword evidence="3" id="KW-1185">Reference proteome</keyword>
<evidence type="ECO:0000313" key="3">
    <source>
        <dbReference type="Proteomes" id="UP000185911"/>
    </source>
</evidence>
<feature type="signal peptide" evidence="1">
    <location>
        <begin position="1"/>
        <end position="24"/>
    </location>
</feature>
<dbReference type="EMBL" id="MSYM01000001">
    <property type="protein sequence ID" value="OLP08420.1"/>
    <property type="molecule type" value="Genomic_DNA"/>
</dbReference>
<accession>A0A1Q8YKJ6</accession>
<protein>
    <recommendedName>
        <fullName evidence="4">Secreted protein</fullName>
    </recommendedName>
</protein>
<dbReference type="Proteomes" id="UP000185911">
    <property type="component" value="Unassembled WGS sequence"/>
</dbReference>
<proteinExistence type="predicted"/>
<name>A0A1Q8YKJ6_9BURK</name>
<keyword evidence="1" id="KW-0732">Signal</keyword>
<evidence type="ECO:0008006" key="4">
    <source>
        <dbReference type="Google" id="ProtNLM"/>
    </source>
</evidence>
<gene>
    <name evidence="2" type="ORF">BLL52_0024</name>
</gene>
<comment type="caution">
    <text evidence="2">The sequence shown here is derived from an EMBL/GenBank/DDBJ whole genome shotgun (WGS) entry which is preliminary data.</text>
</comment>
<evidence type="ECO:0000256" key="1">
    <source>
        <dbReference type="SAM" id="SignalP"/>
    </source>
</evidence>
<evidence type="ECO:0000313" key="2">
    <source>
        <dbReference type="EMBL" id="OLP08420.1"/>
    </source>
</evidence>
<feature type="chain" id="PRO_5012819264" description="Secreted protein" evidence="1">
    <location>
        <begin position="25"/>
        <end position="67"/>
    </location>
</feature>